<keyword evidence="3" id="KW-1185">Reference proteome</keyword>
<dbReference type="Proteomes" id="UP000271624">
    <property type="component" value="Unassembled WGS sequence"/>
</dbReference>
<accession>A0A3S1D0Q3</accession>
<evidence type="ECO:0000313" key="3">
    <source>
        <dbReference type="Proteomes" id="UP000271624"/>
    </source>
</evidence>
<dbReference type="AlphaFoldDB" id="A0A3S1D0Q3"/>
<reference evidence="2" key="1">
    <citation type="submission" date="2018-12" db="EMBL/GenBank/DDBJ databases">
        <authorList>
            <person name="Will S."/>
            <person name="Neumann-Schaal M."/>
            <person name="Henke P."/>
        </authorList>
    </citation>
    <scope>NUCLEOTIDE SEQUENCE</scope>
    <source>
        <strain evidence="2">PCC 7102</strain>
    </source>
</reference>
<feature type="region of interest" description="Disordered" evidence="1">
    <location>
        <begin position="1"/>
        <end position="72"/>
    </location>
</feature>
<feature type="compositionally biased region" description="Basic and acidic residues" evidence="1">
    <location>
        <begin position="8"/>
        <end position="20"/>
    </location>
</feature>
<feature type="compositionally biased region" description="Polar residues" evidence="1">
    <location>
        <begin position="42"/>
        <end position="65"/>
    </location>
</feature>
<evidence type="ECO:0000256" key="1">
    <source>
        <dbReference type="SAM" id="MobiDB-lite"/>
    </source>
</evidence>
<comment type="caution">
    <text evidence="2">The sequence shown here is derived from an EMBL/GenBank/DDBJ whole genome shotgun (WGS) entry which is preliminary data.</text>
</comment>
<protein>
    <submittedName>
        <fullName evidence="2">Uncharacterized protein</fullName>
    </submittedName>
</protein>
<name>A0A3S1D0Q3_9CYAN</name>
<dbReference type="EMBL" id="RSCL01000019">
    <property type="protein sequence ID" value="RUT01480.1"/>
    <property type="molecule type" value="Genomic_DNA"/>
</dbReference>
<reference evidence="2" key="2">
    <citation type="journal article" date="2019" name="Genome Biol. Evol.">
        <title>Day and night: Metabolic profiles and evolutionary relationships of six axenic non-marine cyanobacteria.</title>
        <authorList>
            <person name="Will S.E."/>
            <person name="Henke P."/>
            <person name="Boedeker C."/>
            <person name="Huang S."/>
            <person name="Brinkmann H."/>
            <person name="Rohde M."/>
            <person name="Jarek M."/>
            <person name="Friedl T."/>
            <person name="Seufert S."/>
            <person name="Schumacher M."/>
            <person name="Overmann J."/>
            <person name="Neumann-Schaal M."/>
            <person name="Petersen J."/>
        </authorList>
    </citation>
    <scope>NUCLEOTIDE SEQUENCE [LARGE SCALE GENOMIC DNA]</scope>
    <source>
        <strain evidence="2">PCC 7102</strain>
    </source>
</reference>
<organism evidence="2 3">
    <name type="scientific">Dulcicalothrix desertica PCC 7102</name>
    <dbReference type="NCBI Taxonomy" id="232991"/>
    <lineage>
        <taxon>Bacteria</taxon>
        <taxon>Bacillati</taxon>
        <taxon>Cyanobacteriota</taxon>
        <taxon>Cyanophyceae</taxon>
        <taxon>Nostocales</taxon>
        <taxon>Calotrichaceae</taxon>
        <taxon>Dulcicalothrix</taxon>
    </lineage>
</organism>
<gene>
    <name evidence="2" type="ORF">DSM106972_065770</name>
</gene>
<proteinExistence type="predicted"/>
<sequence length="238" mass="27510">MGNCFSDQQERNRNRTREASQQETELENLPPNRVTQRRTGDTQRNTSLLPQSLYPPQTQTVGQKSNPREVRGEDFNDYMRVDNMEIVHCKPINQPHEAGHCFVVEFTVRNTTSDYLRFTSVPPVQWTEIEQKQENIGGKTQTEPPNNHDLYAEKPGAQTFNTWRTVWNKIIAPNETMKILIQDVPRLRNINQDANGQPRTASRHIDFHIQVPGNSPSIRATQNIRVVNGVTQEIDFRH</sequence>
<dbReference type="RefSeq" id="WP_127084764.1">
    <property type="nucleotide sequence ID" value="NZ_RSCL01000019.1"/>
</dbReference>
<evidence type="ECO:0000313" key="2">
    <source>
        <dbReference type="EMBL" id="RUT01480.1"/>
    </source>
</evidence>